<name>A0A0L0H9L9_SPIPD</name>
<dbReference type="OrthoDB" id="10376462at2759"/>
<dbReference type="VEuPathDB" id="FungiDB:SPPG_07064"/>
<organism evidence="1 2">
    <name type="scientific">Spizellomyces punctatus (strain DAOM BR117)</name>
    <dbReference type="NCBI Taxonomy" id="645134"/>
    <lineage>
        <taxon>Eukaryota</taxon>
        <taxon>Fungi</taxon>
        <taxon>Fungi incertae sedis</taxon>
        <taxon>Chytridiomycota</taxon>
        <taxon>Chytridiomycota incertae sedis</taxon>
        <taxon>Chytridiomycetes</taxon>
        <taxon>Spizellomycetales</taxon>
        <taxon>Spizellomycetaceae</taxon>
        <taxon>Spizellomyces</taxon>
    </lineage>
</organism>
<protein>
    <submittedName>
        <fullName evidence="1">Uncharacterized protein</fullName>
    </submittedName>
</protein>
<proteinExistence type="predicted"/>
<evidence type="ECO:0000313" key="1">
    <source>
        <dbReference type="EMBL" id="KNC97594.1"/>
    </source>
</evidence>
<dbReference type="InParanoid" id="A0A0L0H9L9"/>
<accession>A0A0L0H9L9</accession>
<reference evidence="1 2" key="1">
    <citation type="submission" date="2009-08" db="EMBL/GenBank/DDBJ databases">
        <title>The Genome Sequence of Spizellomyces punctatus strain DAOM BR117.</title>
        <authorList>
            <consortium name="The Broad Institute Genome Sequencing Platform"/>
            <person name="Russ C."/>
            <person name="Cuomo C."/>
            <person name="Shea T."/>
            <person name="Young S.K."/>
            <person name="Zeng Q."/>
            <person name="Koehrsen M."/>
            <person name="Haas B."/>
            <person name="Borodovsky M."/>
            <person name="Guigo R."/>
            <person name="Alvarado L."/>
            <person name="Berlin A."/>
            <person name="Bochicchio J."/>
            <person name="Borenstein D."/>
            <person name="Chapman S."/>
            <person name="Chen Z."/>
            <person name="Engels R."/>
            <person name="Freedman E."/>
            <person name="Gellesch M."/>
            <person name="Goldberg J."/>
            <person name="Griggs A."/>
            <person name="Gujja S."/>
            <person name="Heiman D."/>
            <person name="Hepburn T."/>
            <person name="Howarth C."/>
            <person name="Jen D."/>
            <person name="Larson L."/>
            <person name="Lewis B."/>
            <person name="Mehta T."/>
            <person name="Park D."/>
            <person name="Pearson M."/>
            <person name="Roberts A."/>
            <person name="Saif S."/>
            <person name="Shenoy N."/>
            <person name="Sisk P."/>
            <person name="Stolte C."/>
            <person name="Sykes S."/>
            <person name="Thomson T."/>
            <person name="Walk T."/>
            <person name="White J."/>
            <person name="Yandava C."/>
            <person name="Burger G."/>
            <person name="Gray M.W."/>
            <person name="Holland P.W.H."/>
            <person name="King N."/>
            <person name="Lang F.B.F."/>
            <person name="Roger A.J."/>
            <person name="Ruiz-Trillo I."/>
            <person name="Lander E."/>
            <person name="Nusbaum C."/>
        </authorList>
    </citation>
    <scope>NUCLEOTIDE SEQUENCE [LARGE SCALE GENOMIC DNA]</scope>
    <source>
        <strain evidence="1 2">DAOM BR117</strain>
    </source>
</reference>
<keyword evidence="2" id="KW-1185">Reference proteome</keyword>
<sequence length="200" mass="23006">MFAWAASLFAEAPSTVDMDMMELESEQAGMSVEGEENAKEHWIVVGNVHDMIDRDDNVIAEYYEDFSFDHDEEHSDESECLDDEVIPPTPTIPPTIPSLSGLTIPALDQPLCWTSRVFAYYPKPASYYLRHPAPSHIFKKDPKFSISIGKTPHPHPLLIALRFRELRWRKLRRYNDQAARWRNSHPISHKPFGTSRSGIR</sequence>
<evidence type="ECO:0000313" key="2">
    <source>
        <dbReference type="Proteomes" id="UP000053201"/>
    </source>
</evidence>
<dbReference type="AlphaFoldDB" id="A0A0L0H9L9"/>
<dbReference type="Proteomes" id="UP000053201">
    <property type="component" value="Unassembled WGS sequence"/>
</dbReference>
<dbReference type="GeneID" id="27690312"/>
<dbReference type="RefSeq" id="XP_016605634.1">
    <property type="nucleotide sequence ID" value="XM_016755243.1"/>
</dbReference>
<gene>
    <name evidence="1" type="ORF">SPPG_07064</name>
</gene>
<dbReference type="EMBL" id="KQ257463">
    <property type="protein sequence ID" value="KNC97594.1"/>
    <property type="molecule type" value="Genomic_DNA"/>
</dbReference>